<dbReference type="Proteomes" id="UP001054945">
    <property type="component" value="Unassembled WGS sequence"/>
</dbReference>
<proteinExistence type="predicted"/>
<keyword evidence="3" id="KW-1185">Reference proteome</keyword>
<keyword evidence="1" id="KW-0472">Membrane</keyword>
<feature type="transmembrane region" description="Helical" evidence="1">
    <location>
        <begin position="20"/>
        <end position="38"/>
    </location>
</feature>
<keyword evidence="1" id="KW-0812">Transmembrane</keyword>
<comment type="caution">
    <text evidence="2">The sequence shown here is derived from an EMBL/GenBank/DDBJ whole genome shotgun (WGS) entry which is preliminary data.</text>
</comment>
<gene>
    <name evidence="2" type="ORF">CEXT_649971</name>
</gene>
<evidence type="ECO:0000313" key="3">
    <source>
        <dbReference type="Proteomes" id="UP001054945"/>
    </source>
</evidence>
<dbReference type="EMBL" id="BPLR01011573">
    <property type="protein sequence ID" value="GIY47401.1"/>
    <property type="molecule type" value="Genomic_DNA"/>
</dbReference>
<sequence>MPGSIFIKSSEPKVGVGGDLWRMFYFCVTICVLLWVVMPSERQTPRVYMLSEVVCFYYERRDKGWKTNWQKPDLAAFT</sequence>
<evidence type="ECO:0000256" key="1">
    <source>
        <dbReference type="SAM" id="Phobius"/>
    </source>
</evidence>
<name>A0AAV4TQK1_CAEEX</name>
<protein>
    <submittedName>
        <fullName evidence="2">Uncharacterized protein</fullName>
    </submittedName>
</protein>
<reference evidence="2 3" key="1">
    <citation type="submission" date="2021-06" db="EMBL/GenBank/DDBJ databases">
        <title>Caerostris extrusa draft genome.</title>
        <authorList>
            <person name="Kono N."/>
            <person name="Arakawa K."/>
        </authorList>
    </citation>
    <scope>NUCLEOTIDE SEQUENCE [LARGE SCALE GENOMIC DNA]</scope>
</reference>
<organism evidence="2 3">
    <name type="scientific">Caerostris extrusa</name>
    <name type="common">Bark spider</name>
    <name type="synonym">Caerostris bankana</name>
    <dbReference type="NCBI Taxonomy" id="172846"/>
    <lineage>
        <taxon>Eukaryota</taxon>
        <taxon>Metazoa</taxon>
        <taxon>Ecdysozoa</taxon>
        <taxon>Arthropoda</taxon>
        <taxon>Chelicerata</taxon>
        <taxon>Arachnida</taxon>
        <taxon>Araneae</taxon>
        <taxon>Araneomorphae</taxon>
        <taxon>Entelegynae</taxon>
        <taxon>Araneoidea</taxon>
        <taxon>Araneidae</taxon>
        <taxon>Caerostris</taxon>
    </lineage>
</organism>
<dbReference type="AlphaFoldDB" id="A0AAV4TQK1"/>
<keyword evidence="1" id="KW-1133">Transmembrane helix</keyword>
<accession>A0AAV4TQK1</accession>
<evidence type="ECO:0000313" key="2">
    <source>
        <dbReference type="EMBL" id="GIY47401.1"/>
    </source>
</evidence>